<dbReference type="RefSeq" id="WP_074630440.1">
    <property type="nucleotide sequence ID" value="NZ_FNKY01000001.1"/>
</dbReference>
<dbReference type="Proteomes" id="UP000183471">
    <property type="component" value="Unassembled WGS sequence"/>
</dbReference>
<gene>
    <name evidence="2" type="ORF">SAMN05216402_0255</name>
</gene>
<keyword evidence="3" id="KW-1185">Reference proteome</keyword>
<feature type="domain" description="BioF2-like acetyltransferase" evidence="1">
    <location>
        <begin position="139"/>
        <end position="274"/>
    </location>
</feature>
<name>A0ABY0T608_9PROT</name>
<dbReference type="PANTHER" id="PTHR36174">
    <property type="entry name" value="LIPID II:GLYCINE GLYCYLTRANSFERASE"/>
    <property type="match status" value="1"/>
</dbReference>
<dbReference type="SUPFAM" id="SSF55729">
    <property type="entry name" value="Acyl-CoA N-acyltransferases (Nat)"/>
    <property type="match status" value="1"/>
</dbReference>
<sequence length="324" mass="35673">MTGTFVVEPGTTLLASELAALNPRNPFYTLQYADFRNGQGFTPWILIGDNAHSKVCCPAFMKTGRLRCSLEIPSVPDVSVNEPFWQALMDFCHQNGISDLSVNSFCSPGGGIPQLNYEKSRKPRWEYVLDLKHPDTLTKMRKGHSYSVKRARKIGIEMRRTRDLEAVEAHARLIGVSMQRRKDRGENVTTSVETNNLLRLIESGAGEIFQAVLAGQVISSNVILIAEKAGYNHTQGTNPEGMGYGAAHFLIHEIACALRDEGKEVFNLGGTDDPDPESGLRKFKTGFGPVAEIELESATFEPGNLGASLLRRVMSGGLRGRKFD</sequence>
<proteinExistence type="predicted"/>
<evidence type="ECO:0000313" key="2">
    <source>
        <dbReference type="EMBL" id="SDQ29895.1"/>
    </source>
</evidence>
<dbReference type="Gene3D" id="3.40.630.30">
    <property type="match status" value="1"/>
</dbReference>
<dbReference type="InterPro" id="IPR038740">
    <property type="entry name" value="BioF2-like_GNAT_dom"/>
</dbReference>
<evidence type="ECO:0000259" key="1">
    <source>
        <dbReference type="Pfam" id="PF13480"/>
    </source>
</evidence>
<reference evidence="2 3" key="1">
    <citation type="submission" date="2016-10" db="EMBL/GenBank/DDBJ databases">
        <authorList>
            <person name="Varghese N."/>
            <person name="Submissions S."/>
        </authorList>
    </citation>
    <scope>NUCLEOTIDE SEQUENCE [LARGE SCALE GENOMIC DNA]</scope>
    <source>
        <strain evidence="2 3">Nl1</strain>
    </source>
</reference>
<dbReference type="Pfam" id="PF13480">
    <property type="entry name" value="Acetyltransf_6"/>
    <property type="match status" value="1"/>
</dbReference>
<evidence type="ECO:0000313" key="3">
    <source>
        <dbReference type="Proteomes" id="UP000183471"/>
    </source>
</evidence>
<protein>
    <submittedName>
        <fullName evidence="2">Acetyltransferase (GNAT) domain-containing protein</fullName>
    </submittedName>
</protein>
<dbReference type="EMBL" id="FNKY01000001">
    <property type="protein sequence ID" value="SDQ29895.1"/>
    <property type="molecule type" value="Genomic_DNA"/>
</dbReference>
<accession>A0ABY0T608</accession>
<dbReference type="InterPro" id="IPR016181">
    <property type="entry name" value="Acyl_CoA_acyltransferase"/>
</dbReference>
<dbReference type="InterPro" id="IPR050644">
    <property type="entry name" value="PG_Glycine_Bridge_Synth"/>
</dbReference>
<organism evidence="2 3">
    <name type="scientific">Nitrosospira multiformis</name>
    <dbReference type="NCBI Taxonomy" id="1231"/>
    <lineage>
        <taxon>Bacteria</taxon>
        <taxon>Pseudomonadati</taxon>
        <taxon>Pseudomonadota</taxon>
        <taxon>Betaproteobacteria</taxon>
        <taxon>Nitrosomonadales</taxon>
        <taxon>Nitrosomonadaceae</taxon>
        <taxon>Nitrosospira</taxon>
    </lineage>
</organism>
<comment type="caution">
    <text evidence="2">The sequence shown here is derived from an EMBL/GenBank/DDBJ whole genome shotgun (WGS) entry which is preliminary data.</text>
</comment>
<dbReference type="PANTHER" id="PTHR36174:SF1">
    <property type="entry name" value="LIPID II:GLYCINE GLYCYLTRANSFERASE"/>
    <property type="match status" value="1"/>
</dbReference>